<dbReference type="InterPro" id="IPR008173">
    <property type="entry name" value="Adenylyl_cyclase_CyaB"/>
</dbReference>
<dbReference type="PROSITE" id="PS51707">
    <property type="entry name" value="CYTH"/>
    <property type="match status" value="1"/>
</dbReference>
<dbReference type="Gene3D" id="2.40.320.10">
    <property type="entry name" value="Hypothetical Protein Pfu-838710-001"/>
    <property type="match status" value="1"/>
</dbReference>
<dbReference type="InterPro" id="IPR023577">
    <property type="entry name" value="CYTH_domain"/>
</dbReference>
<dbReference type="InterPro" id="IPR033469">
    <property type="entry name" value="CYTH-like_dom_sf"/>
</dbReference>
<dbReference type="Pfam" id="PF01928">
    <property type="entry name" value="CYTH"/>
    <property type="match status" value="1"/>
</dbReference>
<evidence type="ECO:0000313" key="3">
    <source>
        <dbReference type="Proteomes" id="UP000033869"/>
    </source>
</evidence>
<dbReference type="CDD" id="cd07890">
    <property type="entry name" value="CYTH-like_AC_IV-like"/>
    <property type="match status" value="1"/>
</dbReference>
<reference evidence="2 3" key="1">
    <citation type="journal article" date="2015" name="Nature">
        <title>rRNA introns, odd ribosomes, and small enigmatic genomes across a large radiation of phyla.</title>
        <authorList>
            <person name="Brown C.T."/>
            <person name="Hug L.A."/>
            <person name="Thomas B.C."/>
            <person name="Sharon I."/>
            <person name="Castelle C.J."/>
            <person name="Singh A."/>
            <person name="Wilkins M.J."/>
            <person name="Williams K.H."/>
            <person name="Banfield J.F."/>
        </authorList>
    </citation>
    <scope>NUCLEOTIDE SEQUENCE [LARGE SCALE GENOMIC DNA]</scope>
</reference>
<sequence>MQEIEVKFLSIDPEVMEEKLLKLGAKKIFDQVYRIKVFDYPGFKLDKENAWLRLRDEGDKITLTFKHRIVGKKQKRHENDEGMEEYEIIIDSYEKAEKIVLKLGLIQKFYEEKRRIRYMFGDIEFDIDFYPGLEPYLEIEAPTWERIDEAIKLIGLNEKDKKICSTTQIFKLKGIDMLDYEAFTFRGLVKRKDK</sequence>
<comment type="caution">
    <text evidence="2">The sequence shown here is derived from an EMBL/GenBank/DDBJ whole genome shotgun (WGS) entry which is preliminary data.</text>
</comment>
<name>A0A0G0W7R0_UNCC2</name>
<dbReference type="SUPFAM" id="SSF55154">
    <property type="entry name" value="CYTH-like phosphatases"/>
    <property type="match status" value="1"/>
</dbReference>
<accession>A0A0G0W7R0</accession>
<gene>
    <name evidence="2" type="ORF">UU65_C0003G0104</name>
</gene>
<dbReference type="PANTHER" id="PTHR21028">
    <property type="entry name" value="SI:CH211-156B7.4"/>
    <property type="match status" value="1"/>
</dbReference>
<feature type="domain" description="CYTH" evidence="1">
    <location>
        <begin position="1"/>
        <end position="174"/>
    </location>
</feature>
<dbReference type="Proteomes" id="UP000033869">
    <property type="component" value="Unassembled WGS sequence"/>
</dbReference>
<organism evidence="2 3">
    <name type="scientific">candidate division CPR2 bacterium GW2011_GWC1_41_48</name>
    <dbReference type="NCBI Taxonomy" id="1618344"/>
    <lineage>
        <taxon>Bacteria</taxon>
        <taxon>Bacteria division CPR2</taxon>
    </lineage>
</organism>
<evidence type="ECO:0000313" key="2">
    <source>
        <dbReference type="EMBL" id="KKS09049.1"/>
    </source>
</evidence>
<proteinExistence type="predicted"/>
<dbReference type="AlphaFoldDB" id="A0A0G0W7R0"/>
<dbReference type="EMBL" id="LCBL01000003">
    <property type="protein sequence ID" value="KKS09049.1"/>
    <property type="molecule type" value="Genomic_DNA"/>
</dbReference>
<protein>
    <recommendedName>
        <fullName evidence="1">CYTH domain-containing protein</fullName>
    </recommendedName>
</protein>
<dbReference type="PANTHER" id="PTHR21028:SF2">
    <property type="entry name" value="CYTH DOMAIN-CONTAINING PROTEIN"/>
    <property type="match status" value="1"/>
</dbReference>
<evidence type="ECO:0000259" key="1">
    <source>
        <dbReference type="PROSITE" id="PS51707"/>
    </source>
</evidence>